<protein>
    <recommendedName>
        <fullName evidence="6">G-protein coupled receptors family 1 profile domain-containing protein</fullName>
    </recommendedName>
</protein>
<reference evidence="8" key="1">
    <citation type="submission" date="2024-04" db="EMBL/GenBank/DDBJ databases">
        <title>Salinicola lusitanus LLJ914,a marine bacterium isolated from the Okinawa Trough.</title>
        <authorList>
            <person name="Li J."/>
        </authorList>
    </citation>
    <scope>NUCLEOTIDE SEQUENCE [LARGE SCALE GENOMIC DNA]</scope>
</reference>
<feature type="transmembrane region" description="Helical" evidence="5">
    <location>
        <begin position="26"/>
        <end position="53"/>
    </location>
</feature>
<evidence type="ECO:0000256" key="1">
    <source>
        <dbReference type="ARBA" id="ARBA00004141"/>
    </source>
</evidence>
<feature type="transmembrane region" description="Helical" evidence="5">
    <location>
        <begin position="147"/>
        <end position="167"/>
    </location>
</feature>
<feature type="transmembrane region" description="Helical" evidence="5">
    <location>
        <begin position="100"/>
        <end position="120"/>
    </location>
</feature>
<keyword evidence="3 5" id="KW-1133">Transmembrane helix</keyword>
<feature type="transmembrane region" description="Helical" evidence="5">
    <location>
        <begin position="65"/>
        <end position="88"/>
    </location>
</feature>
<proteinExistence type="predicted"/>
<dbReference type="Proteomes" id="UP001460270">
    <property type="component" value="Unassembled WGS sequence"/>
</dbReference>
<feature type="transmembrane region" description="Helical" evidence="5">
    <location>
        <begin position="216"/>
        <end position="235"/>
    </location>
</feature>
<name>A0AAW0N5Q7_9GOBI</name>
<keyword evidence="2 5" id="KW-0812">Transmembrane</keyword>
<dbReference type="GO" id="GO:0004930">
    <property type="term" value="F:G protein-coupled receptor activity"/>
    <property type="evidence" value="ECO:0007669"/>
    <property type="project" value="TreeGrafter"/>
</dbReference>
<evidence type="ECO:0000256" key="3">
    <source>
        <dbReference type="ARBA" id="ARBA00022989"/>
    </source>
</evidence>
<evidence type="ECO:0000313" key="7">
    <source>
        <dbReference type="EMBL" id="KAK7891471.1"/>
    </source>
</evidence>
<evidence type="ECO:0000259" key="6">
    <source>
        <dbReference type="PROSITE" id="PS50262"/>
    </source>
</evidence>
<dbReference type="EMBL" id="JBBPFD010000017">
    <property type="protein sequence ID" value="KAK7891471.1"/>
    <property type="molecule type" value="Genomic_DNA"/>
</dbReference>
<accession>A0AAW0N5Q7</accession>
<evidence type="ECO:0000313" key="8">
    <source>
        <dbReference type="Proteomes" id="UP001460270"/>
    </source>
</evidence>
<keyword evidence="8" id="KW-1185">Reference proteome</keyword>
<feature type="domain" description="G-protein coupled receptors family 1 profile" evidence="6">
    <location>
        <begin position="43"/>
        <end position="324"/>
    </location>
</feature>
<dbReference type="PANTHER" id="PTHR23112">
    <property type="entry name" value="G PROTEIN-COUPLED RECEPTOR 157-RELATED"/>
    <property type="match status" value="1"/>
</dbReference>
<organism evidence="7 8">
    <name type="scientific">Mugilogobius chulae</name>
    <name type="common">yellowstripe goby</name>
    <dbReference type="NCBI Taxonomy" id="88201"/>
    <lineage>
        <taxon>Eukaryota</taxon>
        <taxon>Metazoa</taxon>
        <taxon>Chordata</taxon>
        <taxon>Craniata</taxon>
        <taxon>Vertebrata</taxon>
        <taxon>Euteleostomi</taxon>
        <taxon>Actinopterygii</taxon>
        <taxon>Neopterygii</taxon>
        <taxon>Teleostei</taxon>
        <taxon>Neoteleostei</taxon>
        <taxon>Acanthomorphata</taxon>
        <taxon>Gobiaria</taxon>
        <taxon>Gobiiformes</taxon>
        <taxon>Gobioidei</taxon>
        <taxon>Gobiidae</taxon>
        <taxon>Gobionellinae</taxon>
        <taxon>Mugilogobius</taxon>
    </lineage>
</organism>
<comment type="caution">
    <text evidence="7">The sequence shown here is derived from an EMBL/GenBank/DDBJ whole genome shotgun (WGS) entry which is preliminary data.</text>
</comment>
<keyword evidence="4 5" id="KW-0472">Membrane</keyword>
<sequence length="360" mass="41241">MVDVTTAMAENRSDSEIHSTLTRDNIIVITYVYISFLIFSVIGSFSVLVVSLFNWRNLHKQRQVLVQLALADFLASLVLLSITISNIIPAKYNCDLCFYGLPLALVFYVLSFVLVIIYALKSKNVFLGWRTRPSDSEDVQRENTPEIFYSVLLWSFAIVMYLIYAGIITSMKNLANSKKSDPNSKLKPDICNSCILFLHVPNDGCPRIDTRPQSPVYYVLFFILFAVLLSCTVIYKKVSKWQQGQQQQQLGLFPVEGDGQSWKRFKQEKCTPCKRLMVIIFCWGPALLLFVLVWTPIQQSNLYPLYIIQASTVSLQGFLNSLVYGWRRSNFREAVLGERTPLLPYNHVPFFEDSLRTTVC</sequence>
<feature type="transmembrane region" description="Helical" evidence="5">
    <location>
        <begin position="303"/>
        <end position="326"/>
    </location>
</feature>
<evidence type="ECO:0000256" key="4">
    <source>
        <dbReference type="ARBA" id="ARBA00023136"/>
    </source>
</evidence>
<dbReference type="AlphaFoldDB" id="A0AAW0N5Q7"/>
<dbReference type="PANTHER" id="PTHR23112:SF36">
    <property type="entry name" value="SI:DKEY-30C15.2 PROTEIN"/>
    <property type="match status" value="1"/>
</dbReference>
<dbReference type="InterPro" id="IPR017452">
    <property type="entry name" value="GPCR_Rhodpsn_7TM"/>
</dbReference>
<dbReference type="Gene3D" id="1.20.1070.10">
    <property type="entry name" value="Rhodopsin 7-helix transmembrane proteins"/>
    <property type="match status" value="1"/>
</dbReference>
<gene>
    <name evidence="7" type="ORF">WMY93_023434</name>
</gene>
<evidence type="ECO:0000256" key="2">
    <source>
        <dbReference type="ARBA" id="ARBA00022692"/>
    </source>
</evidence>
<dbReference type="GO" id="GO:0007189">
    <property type="term" value="P:adenylate cyclase-activating G protein-coupled receptor signaling pathway"/>
    <property type="evidence" value="ECO:0007669"/>
    <property type="project" value="TreeGrafter"/>
</dbReference>
<feature type="transmembrane region" description="Helical" evidence="5">
    <location>
        <begin position="276"/>
        <end position="297"/>
    </location>
</feature>
<evidence type="ECO:0000256" key="5">
    <source>
        <dbReference type="SAM" id="Phobius"/>
    </source>
</evidence>
<comment type="subcellular location">
    <subcellularLocation>
        <location evidence="1">Membrane</location>
        <topology evidence="1">Multi-pass membrane protein</topology>
    </subcellularLocation>
</comment>
<dbReference type="GO" id="GO:0005886">
    <property type="term" value="C:plasma membrane"/>
    <property type="evidence" value="ECO:0007669"/>
    <property type="project" value="TreeGrafter"/>
</dbReference>
<dbReference type="PROSITE" id="PS50262">
    <property type="entry name" value="G_PROTEIN_RECEP_F1_2"/>
    <property type="match status" value="1"/>
</dbReference>
<dbReference type="SUPFAM" id="SSF81321">
    <property type="entry name" value="Family A G protein-coupled receptor-like"/>
    <property type="match status" value="1"/>
</dbReference>